<dbReference type="RefSeq" id="WP_184198184.1">
    <property type="nucleotide sequence ID" value="NZ_JACHGW010000003.1"/>
</dbReference>
<name>A0A7W9SRD3_ARMRO</name>
<comment type="caution">
    <text evidence="1">The sequence shown here is derived from an EMBL/GenBank/DDBJ whole genome shotgun (WGS) entry which is preliminary data.</text>
</comment>
<proteinExistence type="predicted"/>
<accession>A0A7W9SRD3</accession>
<dbReference type="EMBL" id="JACHGW010000003">
    <property type="protein sequence ID" value="MBB6051366.1"/>
    <property type="molecule type" value="Genomic_DNA"/>
</dbReference>
<protein>
    <submittedName>
        <fullName evidence="1">Uncharacterized protein</fullName>
    </submittedName>
</protein>
<organism evidence="1 2">
    <name type="scientific">Armatimonas rosea</name>
    <dbReference type="NCBI Taxonomy" id="685828"/>
    <lineage>
        <taxon>Bacteria</taxon>
        <taxon>Bacillati</taxon>
        <taxon>Armatimonadota</taxon>
        <taxon>Armatimonadia</taxon>
        <taxon>Armatimonadales</taxon>
        <taxon>Armatimonadaceae</taxon>
        <taxon>Armatimonas</taxon>
    </lineage>
</organism>
<evidence type="ECO:0000313" key="2">
    <source>
        <dbReference type="Proteomes" id="UP000520814"/>
    </source>
</evidence>
<dbReference type="Proteomes" id="UP000520814">
    <property type="component" value="Unassembled WGS sequence"/>
</dbReference>
<evidence type="ECO:0000313" key="1">
    <source>
        <dbReference type="EMBL" id="MBB6051366.1"/>
    </source>
</evidence>
<gene>
    <name evidence="1" type="ORF">HNQ39_003176</name>
</gene>
<reference evidence="1 2" key="1">
    <citation type="submission" date="2020-08" db="EMBL/GenBank/DDBJ databases">
        <title>Genomic Encyclopedia of Type Strains, Phase IV (KMG-IV): sequencing the most valuable type-strain genomes for metagenomic binning, comparative biology and taxonomic classification.</title>
        <authorList>
            <person name="Goeker M."/>
        </authorList>
    </citation>
    <scope>NUCLEOTIDE SEQUENCE [LARGE SCALE GENOMIC DNA]</scope>
    <source>
        <strain evidence="1 2">DSM 23562</strain>
    </source>
</reference>
<dbReference type="AlphaFoldDB" id="A0A7W9SRD3"/>
<keyword evidence="2" id="KW-1185">Reference proteome</keyword>
<sequence>MKERWQLELDRAAARDAWEPRLHARHGEPFVDWALWLLEQGVTDESVQILAVLRGPLSRWEVESSLRRVLFALGLEAPNPERFPYEQTCDLARRTIAGELSPQAGLAAIYREWKRLDYDPALKICYVMEEKLEPTDSLEAILPELQVLLATLSEPSRGER</sequence>